<accession>A0A485BGZ9</accession>
<organism evidence="5 6">
    <name type="scientific">Raoultella terrigena</name>
    <name type="common">Klebsiella terrigena</name>
    <dbReference type="NCBI Taxonomy" id="577"/>
    <lineage>
        <taxon>Bacteria</taxon>
        <taxon>Pseudomonadati</taxon>
        <taxon>Pseudomonadota</taxon>
        <taxon>Gammaproteobacteria</taxon>
        <taxon>Enterobacterales</taxon>
        <taxon>Enterobacteriaceae</taxon>
        <taxon>Klebsiella/Raoultella group</taxon>
        <taxon>Raoultella</taxon>
    </lineage>
</organism>
<evidence type="ECO:0000313" key="6">
    <source>
        <dbReference type="Proteomes" id="UP000332594"/>
    </source>
</evidence>
<dbReference type="Proteomes" id="UP000332594">
    <property type="component" value="Unassembled WGS sequence"/>
</dbReference>
<dbReference type="Pfam" id="PF13377">
    <property type="entry name" value="Peripla_BP_3"/>
    <property type="match status" value="1"/>
</dbReference>
<dbReference type="AlphaFoldDB" id="A0A485BGZ9"/>
<evidence type="ECO:0000256" key="2">
    <source>
        <dbReference type="ARBA" id="ARBA00023125"/>
    </source>
</evidence>
<keyword evidence="2" id="KW-0238">DNA-binding</keyword>
<evidence type="ECO:0000313" key="5">
    <source>
        <dbReference type="EMBL" id="VFS71413.1"/>
    </source>
</evidence>
<feature type="domain" description="Transcriptional regulator LacI/GalR-like sensor" evidence="4">
    <location>
        <begin position="3"/>
        <end position="49"/>
    </location>
</feature>
<gene>
    <name evidence="5" type="ORF">NCTC13038_02322</name>
</gene>
<evidence type="ECO:0000256" key="1">
    <source>
        <dbReference type="ARBA" id="ARBA00023015"/>
    </source>
</evidence>
<keyword evidence="3" id="KW-0804">Transcription</keyword>
<dbReference type="GO" id="GO:0003677">
    <property type="term" value="F:DNA binding"/>
    <property type="evidence" value="ECO:0007669"/>
    <property type="project" value="UniProtKB-KW"/>
</dbReference>
<evidence type="ECO:0000256" key="3">
    <source>
        <dbReference type="ARBA" id="ARBA00023163"/>
    </source>
</evidence>
<sequence>MINVPLTTVSQPIEQLGRISVERLLALISGTRYQYDEQDLHSELIIRASA</sequence>
<keyword evidence="1" id="KW-0805">Transcription regulation</keyword>
<name>A0A485BGZ9_RAOTE</name>
<evidence type="ECO:0000259" key="4">
    <source>
        <dbReference type="Pfam" id="PF13377"/>
    </source>
</evidence>
<dbReference type="EMBL" id="CAADJG010000002">
    <property type="protein sequence ID" value="VFS71413.1"/>
    <property type="molecule type" value="Genomic_DNA"/>
</dbReference>
<reference evidence="5 6" key="1">
    <citation type="submission" date="2019-03" db="EMBL/GenBank/DDBJ databases">
        <authorList>
            <consortium name="Pathogen Informatics"/>
        </authorList>
    </citation>
    <scope>NUCLEOTIDE SEQUENCE [LARGE SCALE GENOMIC DNA]</scope>
    <source>
        <strain evidence="5 6">NCTC13038</strain>
    </source>
</reference>
<dbReference type="InterPro" id="IPR046335">
    <property type="entry name" value="LacI/GalR-like_sensor"/>
</dbReference>
<proteinExistence type="predicted"/>
<dbReference type="SUPFAM" id="SSF53822">
    <property type="entry name" value="Periplasmic binding protein-like I"/>
    <property type="match status" value="1"/>
</dbReference>
<dbReference type="InterPro" id="IPR028082">
    <property type="entry name" value="Peripla_BP_I"/>
</dbReference>
<dbReference type="Gene3D" id="3.40.50.2300">
    <property type="match status" value="1"/>
</dbReference>
<protein>
    <recommendedName>
        <fullName evidence="4">Transcriptional regulator LacI/GalR-like sensor domain-containing protein</fullName>
    </recommendedName>
</protein>